<dbReference type="SMART" id="SM00857">
    <property type="entry name" value="Resolvase"/>
    <property type="match status" value="1"/>
</dbReference>
<proteinExistence type="predicted"/>
<dbReference type="Gene3D" id="3.40.50.1390">
    <property type="entry name" value="Resolvase, N-terminal catalytic domain"/>
    <property type="match status" value="1"/>
</dbReference>
<comment type="caution">
    <text evidence="4">The sequence shown here is derived from an EMBL/GenBank/DDBJ whole genome shotgun (WGS) entry which is preliminary data.</text>
</comment>
<feature type="domain" description="Recombinase" evidence="3">
    <location>
        <begin position="182"/>
        <end position="341"/>
    </location>
</feature>
<dbReference type="Gene3D" id="3.90.1750.20">
    <property type="entry name" value="Putative Large Serine Recombinase, Chain B, Domain 2"/>
    <property type="match status" value="1"/>
</dbReference>
<dbReference type="PANTHER" id="PTHR30461">
    <property type="entry name" value="DNA-INVERTASE FROM LAMBDOID PROPHAGE"/>
    <property type="match status" value="1"/>
</dbReference>
<dbReference type="Pfam" id="PF00239">
    <property type="entry name" value="Resolvase"/>
    <property type="match status" value="1"/>
</dbReference>
<feature type="domain" description="Resolvase/invertase-type recombinase catalytic" evidence="2">
    <location>
        <begin position="20"/>
        <end position="174"/>
    </location>
</feature>
<dbReference type="PANTHER" id="PTHR30461:SF23">
    <property type="entry name" value="DNA RECOMBINASE-RELATED"/>
    <property type="match status" value="1"/>
</dbReference>
<protein>
    <submittedName>
        <fullName evidence="4">Recombinase family protein</fullName>
    </submittedName>
</protein>
<reference evidence="4" key="1">
    <citation type="journal article" date="2021" name="PeerJ">
        <title>Extensive microbial diversity within the chicken gut microbiome revealed by metagenomics and culture.</title>
        <authorList>
            <person name="Gilroy R."/>
            <person name="Ravi A."/>
            <person name="Getino M."/>
            <person name="Pursley I."/>
            <person name="Horton D.L."/>
            <person name="Alikhan N.F."/>
            <person name="Baker D."/>
            <person name="Gharbi K."/>
            <person name="Hall N."/>
            <person name="Watson M."/>
            <person name="Adriaenssens E.M."/>
            <person name="Foster-Nyarko E."/>
            <person name="Jarju S."/>
            <person name="Secka A."/>
            <person name="Antonio M."/>
            <person name="Oren A."/>
            <person name="Chaudhuri R.R."/>
            <person name="La Ragione R."/>
            <person name="Hildebrand F."/>
            <person name="Pallen M.J."/>
        </authorList>
    </citation>
    <scope>NUCLEOTIDE SEQUENCE</scope>
    <source>
        <strain evidence="4">ChiSjej1B19-5720</strain>
    </source>
</reference>
<dbReference type="InterPro" id="IPR025827">
    <property type="entry name" value="Zn_ribbon_recom_dom"/>
</dbReference>
<evidence type="ECO:0000259" key="3">
    <source>
        <dbReference type="PROSITE" id="PS51737"/>
    </source>
</evidence>
<dbReference type="InterPro" id="IPR011109">
    <property type="entry name" value="DNA_bind_recombinase_dom"/>
</dbReference>
<gene>
    <name evidence="4" type="ORF">IAA06_05035</name>
</gene>
<dbReference type="Proteomes" id="UP000823842">
    <property type="component" value="Unassembled WGS sequence"/>
</dbReference>
<dbReference type="Pfam" id="PF13408">
    <property type="entry name" value="Zn_ribbon_recom"/>
    <property type="match status" value="1"/>
</dbReference>
<dbReference type="EMBL" id="DWYZ01000098">
    <property type="protein sequence ID" value="HJB28144.1"/>
    <property type="molecule type" value="Genomic_DNA"/>
</dbReference>
<dbReference type="InterPro" id="IPR036162">
    <property type="entry name" value="Resolvase-like_N_sf"/>
</dbReference>
<dbReference type="AlphaFoldDB" id="A0A9D2LRV3"/>
<organism evidence="4 5">
    <name type="scientific">Candidatus Blautia faecavium</name>
    <dbReference type="NCBI Taxonomy" id="2838487"/>
    <lineage>
        <taxon>Bacteria</taxon>
        <taxon>Bacillati</taxon>
        <taxon>Bacillota</taxon>
        <taxon>Clostridia</taxon>
        <taxon>Lachnospirales</taxon>
        <taxon>Lachnospiraceae</taxon>
        <taxon>Blautia</taxon>
    </lineage>
</organism>
<evidence type="ECO:0000313" key="4">
    <source>
        <dbReference type="EMBL" id="HJB28144.1"/>
    </source>
</evidence>
<feature type="coiled-coil region" evidence="1">
    <location>
        <begin position="433"/>
        <end position="488"/>
    </location>
</feature>
<dbReference type="GO" id="GO:0003677">
    <property type="term" value="F:DNA binding"/>
    <property type="evidence" value="ECO:0007669"/>
    <property type="project" value="InterPro"/>
</dbReference>
<name>A0A9D2LRV3_9FIRM</name>
<reference evidence="4" key="2">
    <citation type="submission" date="2021-04" db="EMBL/GenBank/DDBJ databases">
        <authorList>
            <person name="Gilroy R."/>
        </authorList>
    </citation>
    <scope>NUCLEOTIDE SEQUENCE</scope>
    <source>
        <strain evidence="4">ChiSjej1B19-5720</strain>
    </source>
</reference>
<evidence type="ECO:0000259" key="2">
    <source>
        <dbReference type="PROSITE" id="PS51736"/>
    </source>
</evidence>
<keyword evidence="1" id="KW-0175">Coiled coil</keyword>
<dbReference type="PROSITE" id="PS51737">
    <property type="entry name" value="RECOMBINASE_DNA_BIND"/>
    <property type="match status" value="1"/>
</dbReference>
<dbReference type="InterPro" id="IPR038109">
    <property type="entry name" value="DNA_bind_recomb_sf"/>
</dbReference>
<feature type="non-terminal residue" evidence="4">
    <location>
        <position position="561"/>
    </location>
</feature>
<evidence type="ECO:0000313" key="5">
    <source>
        <dbReference type="Proteomes" id="UP000823842"/>
    </source>
</evidence>
<sequence>MTWKQTFLYPDPSREKQEWRLALYIRLSRDDGNQESLSVSNQRKILLEYAENAFQEAVLSGIYIDDGKSGTDHERPEFKRMIQDIKAGKINCVICKNLSRAFRNYSDQGYFLEYFFPRHGTRFITLGDPRIDTYTNPDAVNGMEIPINGLMNDRFAYKTSVEIRRTFDTKRRKGEFIGAFAPYGYKKDPKDKNHLVIDPKAAQVVRNIFWWYVYGEEYVQGEETGITKGGMSKEGIARKLNLLGVPNPTAYKRSCGCKYYNPQIKRNDGLWQGSSIETILSNEIYSGTMVQGKQRVISYKVHDKVSVPEEDWIRVPDTHMPIIEREVFLLAQELRKKDRRRTPGKYENHLFAGLLKCADCGKAMTRKPSKGIIYFNCSTYKRKSKEKCSIHSIRLDALEEGMLAVLQKETELFGAADEIISELKKVSVEKTGMDRLKEGFDFYKGELEKTEEMTEILYLDWKNGDLTHEQYRKMKDRFDQKARRIKEELADRRKNMTSRKPEDFTDPCLENFIKNKTLSTLSPGLLAEFIKEILVHENGKISIVFKCKDPFPVIPVSVSGA</sequence>
<dbReference type="InterPro" id="IPR050639">
    <property type="entry name" value="SSR_resolvase"/>
</dbReference>
<dbReference type="Pfam" id="PF07508">
    <property type="entry name" value="Recombinase"/>
    <property type="match status" value="1"/>
</dbReference>
<accession>A0A9D2LRV3</accession>
<evidence type="ECO:0000256" key="1">
    <source>
        <dbReference type="SAM" id="Coils"/>
    </source>
</evidence>
<dbReference type="PROSITE" id="PS51736">
    <property type="entry name" value="RECOMBINASES_3"/>
    <property type="match status" value="1"/>
</dbReference>
<dbReference type="GO" id="GO:0000150">
    <property type="term" value="F:DNA strand exchange activity"/>
    <property type="evidence" value="ECO:0007669"/>
    <property type="project" value="InterPro"/>
</dbReference>
<dbReference type="InterPro" id="IPR006119">
    <property type="entry name" value="Resolv_N"/>
</dbReference>
<dbReference type="SUPFAM" id="SSF53041">
    <property type="entry name" value="Resolvase-like"/>
    <property type="match status" value="1"/>
</dbReference>